<organism evidence="3">
    <name type="scientific">marine sediment metagenome</name>
    <dbReference type="NCBI Taxonomy" id="412755"/>
    <lineage>
        <taxon>unclassified sequences</taxon>
        <taxon>metagenomes</taxon>
        <taxon>ecological metagenomes</taxon>
    </lineage>
</organism>
<feature type="compositionally biased region" description="Basic and acidic residues" evidence="1">
    <location>
        <begin position="678"/>
        <end position="698"/>
    </location>
</feature>
<keyword evidence="2" id="KW-1133">Transmembrane helix</keyword>
<evidence type="ECO:0000256" key="1">
    <source>
        <dbReference type="SAM" id="MobiDB-lite"/>
    </source>
</evidence>
<evidence type="ECO:0000313" key="3">
    <source>
        <dbReference type="EMBL" id="KKN92441.1"/>
    </source>
</evidence>
<dbReference type="EMBL" id="LAZR01000095">
    <property type="protein sequence ID" value="KKN92441.1"/>
    <property type="molecule type" value="Genomic_DNA"/>
</dbReference>
<dbReference type="AlphaFoldDB" id="A0A0F9X107"/>
<feature type="region of interest" description="Disordered" evidence="1">
    <location>
        <begin position="678"/>
        <end position="717"/>
    </location>
</feature>
<protein>
    <submittedName>
        <fullName evidence="3">Uncharacterized protein</fullName>
    </submittedName>
</protein>
<feature type="transmembrane region" description="Helical" evidence="2">
    <location>
        <begin position="234"/>
        <end position="255"/>
    </location>
</feature>
<comment type="caution">
    <text evidence="3">The sequence shown here is derived from an EMBL/GenBank/DDBJ whole genome shotgun (WGS) entry which is preliminary data.</text>
</comment>
<gene>
    <name evidence="3" type="ORF">LCGC14_0209320</name>
</gene>
<keyword evidence="2" id="KW-0472">Membrane</keyword>
<feature type="compositionally biased region" description="Basic residues" evidence="1">
    <location>
        <begin position="699"/>
        <end position="717"/>
    </location>
</feature>
<name>A0A0F9X107_9ZZZZ</name>
<reference evidence="3" key="1">
    <citation type="journal article" date="2015" name="Nature">
        <title>Complex archaea that bridge the gap between prokaryotes and eukaryotes.</title>
        <authorList>
            <person name="Spang A."/>
            <person name="Saw J.H."/>
            <person name="Jorgensen S.L."/>
            <person name="Zaremba-Niedzwiedzka K."/>
            <person name="Martijn J."/>
            <person name="Lind A.E."/>
            <person name="van Eijk R."/>
            <person name="Schleper C."/>
            <person name="Guy L."/>
            <person name="Ettema T.J."/>
        </authorList>
    </citation>
    <scope>NUCLEOTIDE SEQUENCE</scope>
</reference>
<evidence type="ECO:0000256" key="2">
    <source>
        <dbReference type="SAM" id="Phobius"/>
    </source>
</evidence>
<sequence>MPNKSTTKNAPRKKAKLKASEKKFAELMVLDKMGCIEAARLAFGWPCEPKSSTAQKAVNLNRAQRIIKYKFQIAQKLDQEVTAQQVLSDTSNIEFDSLRQFIYRRLEGIRDDPNAHGNSRFKAIAALEKMVDPSADVNLILMWVDMMWRASMAHCPCCHKTFPLRHIKNEKLNKFREDVDLAPDEEAETLLDRRMTILTRADNRKKPHPGQIIALNAPERNIAGLGPARCGKSLLLAMFALLAFLIPGVEVWILARIYADAASEVEYLDKFLNTLFFPYTKHIITRRYDSKTEELTLESKWGSVLKIKSAKAKGSISGRELELALVAEPGWVPDDIYNHLRARMTSRLGRTLLFGTPQGFGGILGRFTQMTGKDGQGRARRIPTNERTIEAGCPWNISLLKYSMDPTENPEYVASELAAARQELTESEFASEFEGLMASAEGAIFAQLQERHMTVIPRDLYERCAWVLGIDQGPKNFAACLLGFDGRTVVAANEYFDNDPRTMKSKMDIVRDLVPNWIRKAGGDPNRWVLTIFDCDPPILNELDEFEEDKREWPTDVTFRVKDKKGRWNQENWRRETYEYLNSLAQPTHPHIYFDDLNCDYLHDQLLRAQTSKTDEGKGWVIKDPVRGDHVPDAFIMALFTILSGQFTMPDRKFDTGDPYAEAKRAFEFSLREAENKELSGFTEKRPTSDENFKDVFGRPRKGGGSRSKKHWNYKDY</sequence>
<accession>A0A0F9X107</accession>
<proteinExistence type="predicted"/>
<dbReference type="Pfam" id="PF03237">
    <property type="entry name" value="Terminase_6N"/>
    <property type="match status" value="1"/>
</dbReference>
<dbReference type="Gene3D" id="3.40.50.300">
    <property type="entry name" value="P-loop containing nucleotide triphosphate hydrolases"/>
    <property type="match status" value="1"/>
</dbReference>
<keyword evidence="2" id="KW-0812">Transmembrane</keyword>
<dbReference type="InterPro" id="IPR027417">
    <property type="entry name" value="P-loop_NTPase"/>
</dbReference>